<dbReference type="Pfam" id="PF05592">
    <property type="entry name" value="Bac_rhamnosid"/>
    <property type="match status" value="1"/>
</dbReference>
<dbReference type="InParanoid" id="A0A507BIX1"/>
<dbReference type="OrthoDB" id="10036721at2759"/>
<name>A0A507BIX1_9PEZI</name>
<feature type="domain" description="Alpha-L-rhamnosidase C-terminal" evidence="7">
    <location>
        <begin position="768"/>
        <end position="840"/>
    </location>
</feature>
<evidence type="ECO:0000313" key="8">
    <source>
        <dbReference type="EMBL" id="TPX16540.1"/>
    </source>
</evidence>
<keyword evidence="9" id="KW-1185">Reference proteome</keyword>
<dbReference type="InterPro" id="IPR035398">
    <property type="entry name" value="Bac_rhamnosid_C"/>
</dbReference>
<evidence type="ECO:0000259" key="5">
    <source>
        <dbReference type="Pfam" id="PF08531"/>
    </source>
</evidence>
<feature type="domain" description="Bacterial alpha-L-rhamnosidase N-terminal" evidence="5">
    <location>
        <begin position="142"/>
        <end position="301"/>
    </location>
</feature>
<evidence type="ECO:0000313" key="9">
    <source>
        <dbReference type="Proteomes" id="UP000319257"/>
    </source>
</evidence>
<dbReference type="RefSeq" id="XP_030998251.1">
    <property type="nucleotide sequence ID" value="XM_031138177.1"/>
</dbReference>
<organism evidence="8 9">
    <name type="scientific">Thyridium curvatum</name>
    <dbReference type="NCBI Taxonomy" id="1093900"/>
    <lineage>
        <taxon>Eukaryota</taxon>
        <taxon>Fungi</taxon>
        <taxon>Dikarya</taxon>
        <taxon>Ascomycota</taxon>
        <taxon>Pezizomycotina</taxon>
        <taxon>Sordariomycetes</taxon>
        <taxon>Sordariomycetidae</taxon>
        <taxon>Thyridiales</taxon>
        <taxon>Thyridiaceae</taxon>
        <taxon>Thyridium</taxon>
    </lineage>
</organism>
<dbReference type="Gene3D" id="2.60.420.10">
    <property type="entry name" value="Maltose phosphorylase, domain 3"/>
    <property type="match status" value="1"/>
</dbReference>
<dbReference type="EMBL" id="SKBQ01000017">
    <property type="protein sequence ID" value="TPX16540.1"/>
    <property type="molecule type" value="Genomic_DNA"/>
</dbReference>
<dbReference type="InterPro" id="IPR012341">
    <property type="entry name" value="6hp_glycosidase-like_sf"/>
</dbReference>
<dbReference type="Pfam" id="PF17390">
    <property type="entry name" value="Bac_rhamnosid_C"/>
    <property type="match status" value="1"/>
</dbReference>
<dbReference type="PANTHER" id="PTHR33307">
    <property type="entry name" value="ALPHA-RHAMNOSIDASE (EUROFUNG)"/>
    <property type="match status" value="1"/>
</dbReference>
<dbReference type="GO" id="GO:0030596">
    <property type="term" value="F:alpha-L-rhamnosidase activity"/>
    <property type="evidence" value="ECO:0007669"/>
    <property type="project" value="UniProtKB-EC"/>
</dbReference>
<dbReference type="Proteomes" id="UP000319257">
    <property type="component" value="Unassembled WGS sequence"/>
</dbReference>
<dbReference type="PANTHER" id="PTHR33307:SF6">
    <property type="entry name" value="ALPHA-RHAMNOSIDASE (EUROFUNG)-RELATED"/>
    <property type="match status" value="1"/>
</dbReference>
<gene>
    <name evidence="8" type="ORF">E0L32_003834</name>
</gene>
<dbReference type="GO" id="GO:0005975">
    <property type="term" value="P:carbohydrate metabolic process"/>
    <property type="evidence" value="ECO:0007669"/>
    <property type="project" value="InterPro"/>
</dbReference>
<keyword evidence="3" id="KW-0378">Hydrolase</keyword>
<feature type="domain" description="Alpha-L-rhamnosidase six-hairpin glycosidase" evidence="6">
    <location>
        <begin position="415"/>
        <end position="766"/>
    </location>
</feature>
<dbReference type="AlphaFoldDB" id="A0A507BIX1"/>
<feature type="domain" description="Alpha-L-rhamnosidase concanavalin-like" evidence="4">
    <location>
        <begin position="312"/>
        <end position="410"/>
    </location>
</feature>
<dbReference type="SUPFAM" id="SSF48208">
    <property type="entry name" value="Six-hairpin glycosidases"/>
    <property type="match status" value="1"/>
</dbReference>
<evidence type="ECO:0000259" key="4">
    <source>
        <dbReference type="Pfam" id="PF05592"/>
    </source>
</evidence>
<dbReference type="Gene3D" id="2.60.40.10">
    <property type="entry name" value="Immunoglobulins"/>
    <property type="match status" value="1"/>
</dbReference>
<dbReference type="Gene3D" id="2.60.120.260">
    <property type="entry name" value="Galactose-binding domain-like"/>
    <property type="match status" value="2"/>
</dbReference>
<proteinExistence type="predicted"/>
<comment type="catalytic activity">
    <reaction evidence="1">
        <text>Hydrolysis of terminal non-reducing alpha-L-rhamnose residues in alpha-L-rhamnosides.</text>
        <dbReference type="EC" id="3.2.1.40"/>
    </reaction>
</comment>
<dbReference type="Pfam" id="PF08531">
    <property type="entry name" value="Bac_rhamnosid_N"/>
    <property type="match status" value="1"/>
</dbReference>
<evidence type="ECO:0000259" key="6">
    <source>
        <dbReference type="Pfam" id="PF17389"/>
    </source>
</evidence>
<dbReference type="EC" id="3.2.1.40" evidence="2"/>
<dbReference type="InterPro" id="IPR035396">
    <property type="entry name" value="Bac_rhamnosid6H"/>
</dbReference>
<evidence type="ECO:0000256" key="1">
    <source>
        <dbReference type="ARBA" id="ARBA00001445"/>
    </source>
</evidence>
<protein>
    <recommendedName>
        <fullName evidence="2">alpha-L-rhamnosidase</fullName>
        <ecNumber evidence="2">3.2.1.40</ecNumber>
    </recommendedName>
</protein>
<sequence length="874" mass="97655">MAISIAQLSAEHHHSGFGLFTKTPRLSWRFNATTAKGWKQAKYEITVSRQGKEESYQVDSNQSLLVPWPSAPLSSREQALVRVRATGIDGSTTDWAILNLEVALLDRSEWQARLISGEPQGPEPKRPFRLRKAFTWTGSGPARLYATSHGMYEVEINGKPVGDQVLAPGWQSYHHRLHYQTYDITGLLQHGTNVIGAHVAEGWYATRLGRPGVPNQWGERPAFLAQVEADGQVICVTDSSWEIFDSPLLNSELYNGEACDTNLLDESWSTTASAIHAKSQAEELPFPSAELISPEVAPVRIIMELKAKELINTPSGKKILDFGQNFVGWLRFEKDVPGTPNDEIIIRHAEVLEHGELGTRPLRTADAKYTVKLGGPTKGLHAQFSFFGFRYAEINGFDGVSVEDFTGVVISSDMRRTGTFESSHNMLNRLHENTVWSMRGNFISVPTDCPQRDERLGWTGDIQVFTPTANYLYDTSAFLGSWLRDLDVDQQDAGGVIPVIIPNMPSQPDDRMIRPMAIWGDSSVITPWDLYNTFGDKRQLEAQWESMRMWLDKGIPRDDKGFWATKLPQYGDWLDPRSPPDMPGNGPTDNHMVANAYLCYTTALAAKIGRTIGRAEDADRYATDANRLLEMFRDEYVTPKGRLACDTQTSYVLALRFGLLAEQHLPTARQRLDYLTRWELFRITTGFAGTPIILQTLAENGMLSLAYRMLQERDCPSWLYPVGMGATTIWERWNSMLPDGTINPGQMTSFNHYALGSVCDFLHSIVGGLSPAEPGWSKALVRPRPGGTLRWAKTAFDSPYGPYEVDWRVEGGEMVTLVKVPPNAEARVVLPGGVDETIGSGEYRLVTTWQEDPDWPPAVIQGPQKGVPMSRFVP</sequence>
<comment type="caution">
    <text evidence="8">The sequence shown here is derived from an EMBL/GenBank/DDBJ whole genome shotgun (WGS) entry which is preliminary data.</text>
</comment>
<dbReference type="InterPro" id="IPR013737">
    <property type="entry name" value="Bac_rhamnosid_N"/>
</dbReference>
<dbReference type="InterPro" id="IPR013783">
    <property type="entry name" value="Ig-like_fold"/>
</dbReference>
<dbReference type="GeneID" id="41971281"/>
<evidence type="ECO:0000256" key="2">
    <source>
        <dbReference type="ARBA" id="ARBA00012652"/>
    </source>
</evidence>
<dbReference type="InterPro" id="IPR008902">
    <property type="entry name" value="Rhamnosid_concanavalin"/>
</dbReference>
<accession>A0A507BIX1</accession>
<dbReference type="PIRSF" id="PIRSF010631">
    <property type="entry name" value="A-rhamnsds"/>
    <property type="match status" value="1"/>
</dbReference>
<dbReference type="Pfam" id="PF25788">
    <property type="entry name" value="Ig_Rha78A_N"/>
    <property type="match status" value="1"/>
</dbReference>
<dbReference type="Pfam" id="PF17389">
    <property type="entry name" value="Bac_rhamnosid6H"/>
    <property type="match status" value="1"/>
</dbReference>
<dbReference type="InterPro" id="IPR016007">
    <property type="entry name" value="Alpha_rhamnosid"/>
</dbReference>
<evidence type="ECO:0000256" key="3">
    <source>
        <dbReference type="ARBA" id="ARBA00022801"/>
    </source>
</evidence>
<evidence type="ECO:0000259" key="7">
    <source>
        <dbReference type="Pfam" id="PF17390"/>
    </source>
</evidence>
<dbReference type="InterPro" id="IPR008928">
    <property type="entry name" value="6-hairpin_glycosidase_sf"/>
</dbReference>
<dbReference type="Gene3D" id="1.50.10.10">
    <property type="match status" value="1"/>
</dbReference>
<reference evidence="8 9" key="1">
    <citation type="submission" date="2019-06" db="EMBL/GenBank/DDBJ databases">
        <title>Draft genome sequence of the filamentous fungus Phialemoniopsis curvata isolated from diesel fuel.</title>
        <authorList>
            <person name="Varaljay V.A."/>
            <person name="Lyon W.J."/>
            <person name="Crouch A.L."/>
            <person name="Drake C.E."/>
            <person name="Hollomon J.M."/>
            <person name="Nadeau L.J."/>
            <person name="Nunn H.S."/>
            <person name="Stevenson B.S."/>
            <person name="Bojanowski C.L."/>
            <person name="Crookes-Goodson W.J."/>
        </authorList>
    </citation>
    <scope>NUCLEOTIDE SEQUENCE [LARGE SCALE GENOMIC DNA]</scope>
    <source>
        <strain evidence="8 9">D216</strain>
    </source>
</reference>
<dbReference type="STRING" id="1093900.A0A507BIX1"/>